<dbReference type="EMBL" id="LCJB01000003">
    <property type="protein sequence ID" value="KKT71993.1"/>
    <property type="molecule type" value="Genomic_DNA"/>
</dbReference>
<accession>A0A0G1JKT5</accession>
<evidence type="ECO:0000313" key="2">
    <source>
        <dbReference type="EMBL" id="KKT71993.1"/>
    </source>
</evidence>
<dbReference type="Proteomes" id="UP000034154">
    <property type="component" value="Unassembled WGS sequence"/>
</dbReference>
<gene>
    <name evidence="2" type="ORF">UW63_C0003G0010</name>
</gene>
<evidence type="ECO:0000256" key="1">
    <source>
        <dbReference type="SAM" id="MobiDB-lite"/>
    </source>
</evidence>
<evidence type="ECO:0000313" key="3">
    <source>
        <dbReference type="Proteomes" id="UP000034154"/>
    </source>
</evidence>
<dbReference type="AlphaFoldDB" id="A0A0G1JKT5"/>
<protein>
    <submittedName>
        <fullName evidence="2">Uncharacterized protein</fullName>
    </submittedName>
</protein>
<proteinExistence type="predicted"/>
<reference evidence="2 3" key="1">
    <citation type="journal article" date="2015" name="Nature">
        <title>rRNA introns, odd ribosomes, and small enigmatic genomes across a large radiation of phyla.</title>
        <authorList>
            <person name="Brown C.T."/>
            <person name="Hug L.A."/>
            <person name="Thomas B.C."/>
            <person name="Sharon I."/>
            <person name="Castelle C.J."/>
            <person name="Singh A."/>
            <person name="Wilkins M.J."/>
            <person name="Williams K.H."/>
            <person name="Banfield J.F."/>
        </authorList>
    </citation>
    <scope>NUCLEOTIDE SEQUENCE [LARGE SCALE GENOMIC DNA]</scope>
</reference>
<feature type="compositionally biased region" description="Low complexity" evidence="1">
    <location>
        <begin position="166"/>
        <end position="191"/>
    </location>
</feature>
<organism evidence="2 3">
    <name type="scientific">Candidatus Uhrbacteria bacterium GW2011_GWF2_44_350</name>
    <dbReference type="NCBI Taxonomy" id="1619000"/>
    <lineage>
        <taxon>Bacteria</taxon>
        <taxon>Candidatus Uhriibacteriota</taxon>
    </lineage>
</organism>
<feature type="region of interest" description="Disordered" evidence="1">
    <location>
        <begin position="166"/>
        <end position="215"/>
    </location>
</feature>
<sequence>MDYQFQRLLDLVRRTGDRLVVTDPNGEDTYVLMGLDAYEKIADRTASPTDSPWLDSDLDDEEDEYLDDCCDFESCNGDCQSCFEKDEDFDGKNWTFPNEVLNDSTNDFSAPEKTEVFEPVNDSSAAKNIWSAMPEAGSSSETWDVNNFSDVEQKIVEEKFAVETETTIQEPTITPIQEENESQKISEVSQESSEKSVDKSSEDLGEEQFYLEPIE</sequence>
<feature type="compositionally biased region" description="Basic and acidic residues" evidence="1">
    <location>
        <begin position="192"/>
        <end position="202"/>
    </location>
</feature>
<comment type="caution">
    <text evidence="2">The sequence shown here is derived from an EMBL/GenBank/DDBJ whole genome shotgun (WGS) entry which is preliminary data.</text>
</comment>
<name>A0A0G1JKT5_9BACT</name>